<sequence length="290" mass="32337">MRVVQRHELDLVFAADQAQRFHRRATASDIPRLPRFPERLNDLLGHARGELAYRTASDPGAHEAATWESTTLALQAGVGVFTVAQQAEGTVDCQIGAETVTIPATGPMSWTNEGVWLQALSFAMVCRERERTDFLCAVPEELFRASEAGGVPYAYMAPWGRALRGWWRQEPDYYDHLVEAVRQADPDAPGLGRDAAEHIALLAFPRMKMFTALVENDQDAFNNALYQALELHQTYWTRDDERAAKPAAYVALEPLALTCVARELGFTVDVRSDYLPQALVDGTWVGEFPT</sequence>
<dbReference type="Pfam" id="PF15575">
    <property type="entry name" value="Imm49"/>
    <property type="match status" value="1"/>
</dbReference>
<gene>
    <name evidence="1" type="ORF">ACFPZN_05995</name>
</gene>
<name>A0ABW0ZPD8_9ACTN</name>
<accession>A0ABW0ZPD8</accession>
<proteinExistence type="predicted"/>
<evidence type="ECO:0000313" key="1">
    <source>
        <dbReference type="EMBL" id="MFC5745159.1"/>
    </source>
</evidence>
<reference evidence="2" key="1">
    <citation type="journal article" date="2019" name="Int. J. Syst. Evol. Microbiol.">
        <title>The Global Catalogue of Microorganisms (GCM) 10K type strain sequencing project: providing services to taxonomists for standard genome sequencing and annotation.</title>
        <authorList>
            <consortium name="The Broad Institute Genomics Platform"/>
            <consortium name="The Broad Institute Genome Sequencing Center for Infectious Disease"/>
            <person name="Wu L."/>
            <person name="Ma J."/>
        </authorList>
    </citation>
    <scope>NUCLEOTIDE SEQUENCE [LARGE SCALE GENOMIC DNA]</scope>
    <source>
        <strain evidence="2">KCTC 42087</strain>
    </source>
</reference>
<dbReference type="Proteomes" id="UP001596074">
    <property type="component" value="Unassembled WGS sequence"/>
</dbReference>
<dbReference type="EMBL" id="JBHSON010000006">
    <property type="protein sequence ID" value="MFC5745159.1"/>
    <property type="molecule type" value="Genomic_DNA"/>
</dbReference>
<evidence type="ECO:0000313" key="2">
    <source>
        <dbReference type="Proteomes" id="UP001596074"/>
    </source>
</evidence>
<comment type="caution">
    <text evidence="1">The sequence shown here is derived from an EMBL/GenBank/DDBJ whole genome shotgun (WGS) entry which is preliminary data.</text>
</comment>
<dbReference type="RefSeq" id="WP_378280784.1">
    <property type="nucleotide sequence ID" value="NZ_JBHSON010000006.1"/>
</dbReference>
<dbReference type="InterPro" id="IPR029074">
    <property type="entry name" value="Imm49"/>
</dbReference>
<organism evidence="1 2">
    <name type="scientific">Actinomadura rugatobispora</name>
    <dbReference type="NCBI Taxonomy" id="1994"/>
    <lineage>
        <taxon>Bacteria</taxon>
        <taxon>Bacillati</taxon>
        <taxon>Actinomycetota</taxon>
        <taxon>Actinomycetes</taxon>
        <taxon>Streptosporangiales</taxon>
        <taxon>Thermomonosporaceae</taxon>
        <taxon>Actinomadura</taxon>
    </lineage>
</organism>
<protein>
    <submittedName>
        <fullName evidence="1">Immunity 49 family protein</fullName>
    </submittedName>
</protein>
<keyword evidence="2" id="KW-1185">Reference proteome</keyword>